<evidence type="ECO:0000313" key="7">
    <source>
        <dbReference type="Proteomes" id="UP000678393"/>
    </source>
</evidence>
<evidence type="ECO:0000256" key="3">
    <source>
        <dbReference type="ARBA" id="ARBA00023136"/>
    </source>
</evidence>
<gene>
    <name evidence="6" type="ORF">CUNI_LOCUS7341</name>
</gene>
<evidence type="ECO:0000256" key="2">
    <source>
        <dbReference type="ARBA" id="ARBA00022989"/>
    </source>
</evidence>
<feature type="region of interest" description="Disordered" evidence="4">
    <location>
        <begin position="1"/>
        <end position="23"/>
    </location>
</feature>
<evidence type="ECO:0000256" key="1">
    <source>
        <dbReference type="ARBA" id="ARBA00022692"/>
    </source>
</evidence>
<proteinExistence type="predicted"/>
<feature type="transmembrane region" description="Helical" evidence="5">
    <location>
        <begin position="102"/>
        <end position="119"/>
    </location>
</feature>
<feature type="transmembrane region" description="Helical" evidence="5">
    <location>
        <begin position="419"/>
        <end position="442"/>
    </location>
</feature>
<dbReference type="InterPro" id="IPR036259">
    <property type="entry name" value="MFS_trans_sf"/>
</dbReference>
<feature type="transmembrane region" description="Helical" evidence="5">
    <location>
        <begin position="319"/>
        <end position="338"/>
    </location>
</feature>
<evidence type="ECO:0000313" key="6">
    <source>
        <dbReference type="EMBL" id="CAG5121783.1"/>
    </source>
</evidence>
<sequence length="552" mass="61043">MDEDGQESQAKNVPDKASELEQTSSARNVRLRWMLPRTICHGLVIFTLGMTVAMRGPSFIDLQLISGADVEAGSYYFSANALGYVVGALFTGWIYSRVKVKNRLIIAPMLISGILLAATPWCADFVLMLAINGVVAFFWGIYETTLNAEEIKGWEGSSYSAMQFLSFSYSVGGVVGPLIVEPFLAPKTLDVILNSTHHQNILSTPSSMYASLYTQNQTDHAYSVSMLLEQHHSTGSVKDYYQLDNRKIVESHSLYNSSFPSSGRESLALKSNIHIAYFIGGAIVVLCCIPLCIVHVWTRKHLPVWQMEDGNKDTNQGKLPLWLYVILTGAISMFYFFYTNTDDPYSMYLSVFVVSHLDWSKQDGAIISAVFWGCSTAAKLVMILVVRFVNASALLLLSLLMMVVFMGTLTVSAHFHVHWMIWACTAGLALSQAAVFGGGVAWADANILAVDGRVTSYIMIFASLGVMISPLILGATMKELSPMAFLYTLTIASFLTFSIFLFMLVILKPYVAKHYGSPRPQTADIVVREQQENLVGHELKMNNLEVKFSSGK</sequence>
<feature type="transmembrane region" description="Helical" evidence="5">
    <location>
        <begin position="365"/>
        <end position="386"/>
    </location>
</feature>
<evidence type="ECO:0000256" key="4">
    <source>
        <dbReference type="SAM" id="MobiDB-lite"/>
    </source>
</evidence>
<keyword evidence="1 5" id="KW-0812">Transmembrane</keyword>
<feature type="transmembrane region" description="Helical" evidence="5">
    <location>
        <begin position="393"/>
        <end position="413"/>
    </location>
</feature>
<protein>
    <submittedName>
        <fullName evidence="6">Uncharacterized protein</fullName>
    </submittedName>
</protein>
<keyword evidence="3 5" id="KW-0472">Membrane</keyword>
<feature type="transmembrane region" description="Helical" evidence="5">
    <location>
        <begin position="74"/>
        <end position="95"/>
    </location>
</feature>
<accession>A0A8S3YXC4</accession>
<dbReference type="PANTHER" id="PTHR23121">
    <property type="entry name" value="SODIUM-DEPENDENT GLUCOSE TRANSPORTER 1"/>
    <property type="match status" value="1"/>
</dbReference>
<dbReference type="PANTHER" id="PTHR23121:SF9">
    <property type="entry name" value="SODIUM-DEPENDENT GLUCOSE TRANSPORTER 1"/>
    <property type="match status" value="1"/>
</dbReference>
<feature type="transmembrane region" description="Helical" evidence="5">
    <location>
        <begin position="34"/>
        <end position="54"/>
    </location>
</feature>
<dbReference type="SUPFAM" id="SSF103473">
    <property type="entry name" value="MFS general substrate transporter"/>
    <property type="match status" value="2"/>
</dbReference>
<feature type="transmembrane region" description="Helical" evidence="5">
    <location>
        <begin position="275"/>
        <end position="298"/>
    </location>
</feature>
<comment type="caution">
    <text evidence="6">The sequence shown here is derived from an EMBL/GenBank/DDBJ whole genome shotgun (WGS) entry which is preliminary data.</text>
</comment>
<feature type="transmembrane region" description="Helical" evidence="5">
    <location>
        <begin position="125"/>
        <end position="142"/>
    </location>
</feature>
<organism evidence="6 7">
    <name type="scientific">Candidula unifasciata</name>
    <dbReference type="NCBI Taxonomy" id="100452"/>
    <lineage>
        <taxon>Eukaryota</taxon>
        <taxon>Metazoa</taxon>
        <taxon>Spiralia</taxon>
        <taxon>Lophotrochozoa</taxon>
        <taxon>Mollusca</taxon>
        <taxon>Gastropoda</taxon>
        <taxon>Heterobranchia</taxon>
        <taxon>Euthyneura</taxon>
        <taxon>Panpulmonata</taxon>
        <taxon>Eupulmonata</taxon>
        <taxon>Stylommatophora</taxon>
        <taxon>Helicina</taxon>
        <taxon>Helicoidea</taxon>
        <taxon>Geomitridae</taxon>
        <taxon>Candidula</taxon>
    </lineage>
</organism>
<dbReference type="Gene3D" id="1.20.1250.20">
    <property type="entry name" value="MFS general substrate transporter like domains"/>
    <property type="match status" value="2"/>
</dbReference>
<keyword evidence="7" id="KW-1185">Reference proteome</keyword>
<name>A0A8S3YXC4_9EUPU</name>
<evidence type="ECO:0000256" key="5">
    <source>
        <dbReference type="SAM" id="Phobius"/>
    </source>
</evidence>
<reference evidence="6" key="1">
    <citation type="submission" date="2021-04" db="EMBL/GenBank/DDBJ databases">
        <authorList>
            <consortium name="Molecular Ecology Group"/>
        </authorList>
    </citation>
    <scope>NUCLEOTIDE SEQUENCE</scope>
</reference>
<dbReference type="Proteomes" id="UP000678393">
    <property type="component" value="Unassembled WGS sequence"/>
</dbReference>
<feature type="transmembrane region" description="Helical" evidence="5">
    <location>
        <begin position="485"/>
        <end position="507"/>
    </location>
</feature>
<feature type="transmembrane region" description="Helical" evidence="5">
    <location>
        <begin position="454"/>
        <end position="473"/>
    </location>
</feature>
<dbReference type="OrthoDB" id="9626824at2759"/>
<feature type="transmembrane region" description="Helical" evidence="5">
    <location>
        <begin position="162"/>
        <end position="180"/>
    </location>
</feature>
<keyword evidence="2 5" id="KW-1133">Transmembrane helix</keyword>
<dbReference type="AlphaFoldDB" id="A0A8S3YXC4"/>
<dbReference type="EMBL" id="CAJHNH020001161">
    <property type="protein sequence ID" value="CAG5121783.1"/>
    <property type="molecule type" value="Genomic_DNA"/>
</dbReference>